<dbReference type="InterPro" id="IPR012340">
    <property type="entry name" value="NA-bd_OB-fold"/>
</dbReference>
<comment type="similarity">
    <text evidence="1">Belongs to the CvfB family.</text>
</comment>
<evidence type="ECO:0000313" key="6">
    <source>
        <dbReference type="EMBL" id="RFA36660.1"/>
    </source>
</evidence>
<organism evidence="6 7">
    <name type="scientific">Virgibacillus dokdonensis</name>
    <dbReference type="NCBI Taxonomy" id="302167"/>
    <lineage>
        <taxon>Bacteria</taxon>
        <taxon>Bacillati</taxon>
        <taxon>Bacillota</taxon>
        <taxon>Bacilli</taxon>
        <taxon>Bacillales</taxon>
        <taxon>Bacillaceae</taxon>
        <taxon>Virgibacillus</taxon>
    </lineage>
</organism>
<comment type="caution">
    <text evidence="6">The sequence shown here is derived from an EMBL/GenBank/DDBJ whole genome shotgun (WGS) entry which is preliminary data.</text>
</comment>
<evidence type="ECO:0000259" key="4">
    <source>
        <dbReference type="Pfam" id="PF21191"/>
    </source>
</evidence>
<dbReference type="Gene3D" id="1.10.10.10">
    <property type="entry name" value="Winged helix-like DNA-binding domain superfamily/Winged helix DNA-binding domain"/>
    <property type="match status" value="1"/>
</dbReference>
<dbReference type="InterPro" id="IPR036388">
    <property type="entry name" value="WH-like_DNA-bd_sf"/>
</dbReference>
<evidence type="ECO:0008006" key="8">
    <source>
        <dbReference type="Google" id="ProtNLM"/>
    </source>
</evidence>
<dbReference type="PANTHER" id="PTHR37296">
    <property type="entry name" value="CONSERVED VIRULENCE FACTOR B"/>
    <property type="match status" value="1"/>
</dbReference>
<evidence type="ECO:0000313" key="7">
    <source>
        <dbReference type="Proteomes" id="UP000256488"/>
    </source>
</evidence>
<feature type="domain" description="Conserved virulence factor B first S1" evidence="2">
    <location>
        <begin position="7"/>
        <end position="65"/>
    </location>
</feature>
<dbReference type="InterPro" id="IPR039566">
    <property type="entry name" value="CvfB_S1_st"/>
</dbReference>
<dbReference type="PIRSF" id="PIRSF012524">
    <property type="entry name" value="YitL_S1"/>
    <property type="match status" value="1"/>
</dbReference>
<feature type="domain" description="Conserved virulence factor B-like winged helix" evidence="3">
    <location>
        <begin position="227"/>
        <end position="283"/>
    </location>
</feature>
<accession>A0A3E0WUK7</accession>
<proteinExistence type="inferred from homology"/>
<dbReference type="Pfam" id="PF13509">
    <property type="entry name" value="S1_2"/>
    <property type="match status" value="1"/>
</dbReference>
<evidence type="ECO:0000259" key="5">
    <source>
        <dbReference type="Pfam" id="PF21543"/>
    </source>
</evidence>
<sequence>MMHHLTGTIQNLLVERMIDTGYVLSYKQNEVLLHHQETNKDLTPGEEIEVFLYTDKKGKVVASTQLPHIQMDSYGWTTVKEVIPNLGVFVDIGTTKEILVSKDDLPLYENVWPQIDDCLYVTLGRDKKGRLLAFPATESVILQDIESAPEELWNTPISGTVYFTSKEGSAIITPEHYRGFIHCTERKQEPRLGQLVTGRVIEVKTDGTLNISLRPKKKESMQEDAKQILDHLQANNGSIPFDDKSEPEDIRATFHISKAAFKRALGRLIKEQKVVQRNGYTYLTQKEER</sequence>
<dbReference type="Pfam" id="PF17783">
    <property type="entry name" value="WHD_CvfB"/>
    <property type="match status" value="1"/>
</dbReference>
<dbReference type="AlphaFoldDB" id="A0A3E0WUK7"/>
<dbReference type="Pfam" id="PF21191">
    <property type="entry name" value="CvfB_1st"/>
    <property type="match status" value="1"/>
</dbReference>
<dbReference type="InterPro" id="IPR040764">
    <property type="entry name" value="CvfB_WH"/>
</dbReference>
<dbReference type="RefSeq" id="WP_181917171.1">
    <property type="nucleotide sequence ID" value="NZ_NFZX01000005.1"/>
</dbReference>
<name>A0A3E0WUK7_9BACI</name>
<dbReference type="Gene3D" id="2.40.50.140">
    <property type="entry name" value="Nucleic acid-binding proteins"/>
    <property type="match status" value="2"/>
</dbReference>
<evidence type="ECO:0000256" key="1">
    <source>
        <dbReference type="PIRNR" id="PIRNR012524"/>
    </source>
</evidence>
<protein>
    <recommendedName>
        <fullName evidence="8">S1 motif domain-containing protein</fullName>
    </recommendedName>
</protein>
<feature type="domain" description="Conserved virulence factor B third S1" evidence="5">
    <location>
        <begin position="147"/>
        <end position="215"/>
    </location>
</feature>
<gene>
    <name evidence="6" type="ORF">CAI16_04560</name>
</gene>
<evidence type="ECO:0000259" key="2">
    <source>
        <dbReference type="Pfam" id="PF13509"/>
    </source>
</evidence>
<dbReference type="Pfam" id="PF21543">
    <property type="entry name" value="CvfB_2nd"/>
    <property type="match status" value="1"/>
</dbReference>
<dbReference type="InterPro" id="IPR048588">
    <property type="entry name" value="CvfB_S1_2nd"/>
</dbReference>
<dbReference type="InterPro" id="IPR048587">
    <property type="entry name" value="CvfB_S1_3rd"/>
</dbReference>
<dbReference type="InterPro" id="IPR014464">
    <property type="entry name" value="CvfB_fam"/>
</dbReference>
<dbReference type="EMBL" id="NFZX01000005">
    <property type="protein sequence ID" value="RFA36660.1"/>
    <property type="molecule type" value="Genomic_DNA"/>
</dbReference>
<reference evidence="6 7" key="1">
    <citation type="submission" date="2017-05" db="EMBL/GenBank/DDBJ databases">
        <title>Virgibacillus sp. AK90 isolated from a saltern of Kakinada, India.</title>
        <authorList>
            <person name="Gupta V."/>
            <person name="Sidhu C."/>
            <person name="Korpole S."/>
            <person name="Pinnaka A.K."/>
        </authorList>
    </citation>
    <scope>NUCLEOTIDE SEQUENCE [LARGE SCALE GENOMIC DNA]</scope>
    <source>
        <strain evidence="6 7">AK90</strain>
    </source>
</reference>
<feature type="domain" description="Conserved virulence factor B second S1" evidence="4">
    <location>
        <begin position="74"/>
        <end position="133"/>
    </location>
</feature>
<evidence type="ECO:0000259" key="3">
    <source>
        <dbReference type="Pfam" id="PF17783"/>
    </source>
</evidence>
<dbReference type="PANTHER" id="PTHR37296:SF1">
    <property type="entry name" value="CONSERVED VIRULENCE FACTOR B"/>
    <property type="match status" value="1"/>
</dbReference>
<dbReference type="Proteomes" id="UP000256488">
    <property type="component" value="Unassembled WGS sequence"/>
</dbReference>